<feature type="transmembrane region" description="Helical" evidence="5">
    <location>
        <begin position="257"/>
        <end position="278"/>
    </location>
</feature>
<dbReference type="STRING" id="573321.SAMN04488505_101952"/>
<keyword evidence="2 5" id="KW-0812">Transmembrane</keyword>
<sequence>MSKQPSFFSNIKSDLSSGLVVFLIAVPLCLGIALASGAPLFSGLIAGIIGGLVIGSLSGSQLSVSGPAAGLTAVVLTAITKLGAFDVFLLSVFIGGALQLGLGLIKAGTVANYFPSNVIKGMLTAIGLIIILKQIPHAFGYDKDSEGDFTFIQVDGDNSFTALLSGINHIHLGATLITIISILIILYWSKIPKLNAIPSALVAVITGVLLNMLFLSTGSSLALSPSHLVNLPVADSFQQFIGQFTLPNFSAIANKEVWVVALTIAIVASVETLLNVEATDKLDPLKRHTNPNRELRAQGIGNMISGLIGGLPITSVIVRSSANINAGARTRMSAITHGLLLLTCAALIPMVLNKIPLATLAAVLLVTGYKLCKISIFKEMFSKGKYQWVPFVVTLVAIVFTDLLIGIALGMAVSVIAILRGNMKSPYYFRKEQYHTGDTIRLELAQEVSFLNKASILLTLDHLPENSSVVIDASNTVYIDHDVLETIREFRDVKAVQKNISLVLTGFKEVYNISNTPSEELDGHHAAARAGHVQVISSGNHEQLLKELELN</sequence>
<evidence type="ECO:0000313" key="8">
    <source>
        <dbReference type="Proteomes" id="UP000198984"/>
    </source>
</evidence>
<name>A0A1H7K6M0_9BACT</name>
<feature type="transmembrane region" description="Helical" evidence="5">
    <location>
        <begin position="41"/>
        <end position="62"/>
    </location>
</feature>
<dbReference type="RefSeq" id="WP_089906966.1">
    <property type="nucleotide sequence ID" value="NZ_FOBB01000001.1"/>
</dbReference>
<dbReference type="PANTHER" id="PTHR11814">
    <property type="entry name" value="SULFATE TRANSPORTER"/>
    <property type="match status" value="1"/>
</dbReference>
<feature type="domain" description="SLC26A/SulP transporter" evidence="6">
    <location>
        <begin position="12"/>
        <end position="390"/>
    </location>
</feature>
<feature type="transmembrane region" description="Helical" evidence="5">
    <location>
        <begin position="117"/>
        <end position="135"/>
    </location>
</feature>
<feature type="transmembrane region" description="Helical" evidence="5">
    <location>
        <begin position="15"/>
        <end position="34"/>
    </location>
</feature>
<dbReference type="InterPro" id="IPR001902">
    <property type="entry name" value="SLC26A/SulP_fam"/>
</dbReference>
<evidence type="ECO:0000256" key="5">
    <source>
        <dbReference type="SAM" id="Phobius"/>
    </source>
</evidence>
<dbReference type="GO" id="GO:0016020">
    <property type="term" value="C:membrane"/>
    <property type="evidence" value="ECO:0007669"/>
    <property type="project" value="UniProtKB-SubCell"/>
</dbReference>
<evidence type="ECO:0000313" key="7">
    <source>
        <dbReference type="EMBL" id="SEK82120.1"/>
    </source>
</evidence>
<dbReference type="Proteomes" id="UP000198984">
    <property type="component" value="Unassembled WGS sequence"/>
</dbReference>
<feature type="transmembrane region" description="Helical" evidence="5">
    <location>
        <begin position="388"/>
        <end position="419"/>
    </location>
</feature>
<keyword evidence="4 5" id="KW-0472">Membrane</keyword>
<accession>A0A1H7K6M0</accession>
<feature type="transmembrane region" description="Helical" evidence="5">
    <location>
        <begin position="82"/>
        <end position="105"/>
    </location>
</feature>
<reference evidence="7 8" key="1">
    <citation type="submission" date="2016-10" db="EMBL/GenBank/DDBJ databases">
        <authorList>
            <person name="de Groot N.N."/>
        </authorList>
    </citation>
    <scope>NUCLEOTIDE SEQUENCE [LARGE SCALE GENOMIC DNA]</scope>
    <source>
        <strain evidence="7 8">DSM 21039</strain>
    </source>
</reference>
<organism evidence="7 8">
    <name type="scientific">Chitinophaga rupis</name>
    <dbReference type="NCBI Taxonomy" id="573321"/>
    <lineage>
        <taxon>Bacteria</taxon>
        <taxon>Pseudomonadati</taxon>
        <taxon>Bacteroidota</taxon>
        <taxon>Chitinophagia</taxon>
        <taxon>Chitinophagales</taxon>
        <taxon>Chitinophagaceae</taxon>
        <taxon>Chitinophaga</taxon>
    </lineage>
</organism>
<dbReference type="InterPro" id="IPR011547">
    <property type="entry name" value="SLC26A/SulP_dom"/>
</dbReference>
<proteinExistence type="predicted"/>
<dbReference type="AlphaFoldDB" id="A0A1H7K6M0"/>
<evidence type="ECO:0000256" key="3">
    <source>
        <dbReference type="ARBA" id="ARBA00022989"/>
    </source>
</evidence>
<evidence type="ECO:0000256" key="4">
    <source>
        <dbReference type="ARBA" id="ARBA00023136"/>
    </source>
</evidence>
<dbReference type="Pfam" id="PF00916">
    <property type="entry name" value="Sulfate_transp"/>
    <property type="match status" value="1"/>
</dbReference>
<protein>
    <submittedName>
        <fullName evidence="7">Sulfate permease, MFS superfamily</fullName>
    </submittedName>
</protein>
<evidence type="ECO:0000256" key="2">
    <source>
        <dbReference type="ARBA" id="ARBA00022692"/>
    </source>
</evidence>
<keyword evidence="3 5" id="KW-1133">Transmembrane helix</keyword>
<dbReference type="EMBL" id="FOBB01000001">
    <property type="protein sequence ID" value="SEK82120.1"/>
    <property type="molecule type" value="Genomic_DNA"/>
</dbReference>
<evidence type="ECO:0000256" key="1">
    <source>
        <dbReference type="ARBA" id="ARBA00004141"/>
    </source>
</evidence>
<dbReference type="OrthoDB" id="9769739at2"/>
<keyword evidence="8" id="KW-1185">Reference proteome</keyword>
<feature type="transmembrane region" description="Helical" evidence="5">
    <location>
        <begin position="170"/>
        <end position="188"/>
    </location>
</feature>
<evidence type="ECO:0000259" key="6">
    <source>
        <dbReference type="Pfam" id="PF00916"/>
    </source>
</evidence>
<gene>
    <name evidence="7" type="ORF">SAMN04488505_101952</name>
</gene>
<comment type="subcellular location">
    <subcellularLocation>
        <location evidence="1">Membrane</location>
        <topology evidence="1">Multi-pass membrane protein</topology>
    </subcellularLocation>
</comment>
<feature type="transmembrane region" description="Helical" evidence="5">
    <location>
        <begin position="299"/>
        <end position="322"/>
    </location>
</feature>
<feature type="transmembrane region" description="Helical" evidence="5">
    <location>
        <begin position="200"/>
        <end position="223"/>
    </location>
</feature>
<dbReference type="GO" id="GO:0055085">
    <property type="term" value="P:transmembrane transport"/>
    <property type="evidence" value="ECO:0007669"/>
    <property type="project" value="InterPro"/>
</dbReference>